<evidence type="ECO:0000313" key="2">
    <source>
        <dbReference type="Proteomes" id="UP000799767"/>
    </source>
</evidence>
<reference evidence="1" key="1">
    <citation type="journal article" date="2020" name="Stud. Mycol.">
        <title>101 Dothideomycetes genomes: a test case for predicting lifestyles and emergence of pathogens.</title>
        <authorList>
            <person name="Haridas S."/>
            <person name="Albert R."/>
            <person name="Binder M."/>
            <person name="Bloem J."/>
            <person name="Labutti K."/>
            <person name="Salamov A."/>
            <person name="Andreopoulos B."/>
            <person name="Baker S."/>
            <person name="Barry K."/>
            <person name="Bills G."/>
            <person name="Bluhm B."/>
            <person name="Cannon C."/>
            <person name="Castanera R."/>
            <person name="Culley D."/>
            <person name="Daum C."/>
            <person name="Ezra D."/>
            <person name="Gonzalez J."/>
            <person name="Henrissat B."/>
            <person name="Kuo A."/>
            <person name="Liang C."/>
            <person name="Lipzen A."/>
            <person name="Lutzoni F."/>
            <person name="Magnuson J."/>
            <person name="Mondo S."/>
            <person name="Nolan M."/>
            <person name="Ohm R."/>
            <person name="Pangilinan J."/>
            <person name="Park H.-J."/>
            <person name="Ramirez L."/>
            <person name="Alfaro M."/>
            <person name="Sun H."/>
            <person name="Tritt A."/>
            <person name="Yoshinaga Y."/>
            <person name="Zwiers L.-H."/>
            <person name="Turgeon B."/>
            <person name="Goodwin S."/>
            <person name="Spatafora J."/>
            <person name="Crous P."/>
            <person name="Grigoriev I."/>
        </authorList>
    </citation>
    <scope>NUCLEOTIDE SEQUENCE</scope>
    <source>
        <strain evidence="1">CBS 113389</strain>
    </source>
</reference>
<name>A0A6A6PUG3_9PEZI</name>
<dbReference type="Proteomes" id="UP000799767">
    <property type="component" value="Unassembled WGS sequence"/>
</dbReference>
<organism evidence="1 2">
    <name type="scientific">Neohortaea acidophila</name>
    <dbReference type="NCBI Taxonomy" id="245834"/>
    <lineage>
        <taxon>Eukaryota</taxon>
        <taxon>Fungi</taxon>
        <taxon>Dikarya</taxon>
        <taxon>Ascomycota</taxon>
        <taxon>Pezizomycotina</taxon>
        <taxon>Dothideomycetes</taxon>
        <taxon>Dothideomycetidae</taxon>
        <taxon>Mycosphaerellales</taxon>
        <taxon>Teratosphaeriaceae</taxon>
        <taxon>Neohortaea</taxon>
    </lineage>
</organism>
<dbReference type="EMBL" id="MU001635">
    <property type="protein sequence ID" value="KAF2483406.1"/>
    <property type="molecule type" value="Genomic_DNA"/>
</dbReference>
<protein>
    <submittedName>
        <fullName evidence="1">Uncharacterized protein</fullName>
    </submittedName>
</protein>
<gene>
    <name evidence="1" type="ORF">BDY17DRAFT_147179</name>
</gene>
<dbReference type="RefSeq" id="XP_033589976.1">
    <property type="nucleotide sequence ID" value="XM_033729584.1"/>
</dbReference>
<keyword evidence="2" id="KW-1185">Reference proteome</keyword>
<dbReference type="AlphaFoldDB" id="A0A6A6PUG3"/>
<sequence>MAAATSKQADIHVQATHVLKSVSLFGCYIYRHRPAPMANSATQACPTCPTCNRRLLRHCLYCTITSRPSAEDAAILTRQWADVTCFKASKSLPTALAKVPTNQGAVFHRSSPVRQEQNRDRQHQSTSAFSVFFLASFEFKFRGLSIPPAQITTP</sequence>
<evidence type="ECO:0000313" key="1">
    <source>
        <dbReference type="EMBL" id="KAF2483406.1"/>
    </source>
</evidence>
<proteinExistence type="predicted"/>
<accession>A0A6A6PUG3</accession>
<dbReference type="GeneID" id="54470586"/>